<organism evidence="1 2">
    <name type="scientific">Atopomonas hussainii</name>
    <dbReference type="NCBI Taxonomy" id="1429083"/>
    <lineage>
        <taxon>Bacteria</taxon>
        <taxon>Pseudomonadati</taxon>
        <taxon>Pseudomonadota</taxon>
        <taxon>Gammaproteobacteria</taxon>
        <taxon>Pseudomonadales</taxon>
        <taxon>Pseudomonadaceae</taxon>
        <taxon>Atopomonas</taxon>
    </lineage>
</organism>
<sequence length="202" mass="23052">MWQPRALLEWWFGPPGSLKAQIDARHGLWFGKRDAQDDDARQRFGHDVARALAGELDAHVSSAEHWLALLLLLDQLPRMLFRDSGQAFSGDALAQRWVAHGLAQGWQESLNPLQRVFVYLVLEHHEHLPSQTQAVQVFNDLLHEVERCEPAAAPDFANFLHYAELHRDVIARFGRYPHRNALLGRPSTPEELAFLRQPGSSF</sequence>
<dbReference type="Gene3D" id="1.25.40.10">
    <property type="entry name" value="Tetratricopeptide repeat domain"/>
    <property type="match status" value="1"/>
</dbReference>
<keyword evidence="2" id="KW-1185">Reference proteome</keyword>
<dbReference type="RefSeq" id="WP_074867886.1">
    <property type="nucleotide sequence ID" value="NZ_FOAS01000009.1"/>
</dbReference>
<reference evidence="1 2" key="1">
    <citation type="submission" date="2016-10" db="EMBL/GenBank/DDBJ databases">
        <authorList>
            <person name="de Groot N.N."/>
        </authorList>
    </citation>
    <scope>NUCLEOTIDE SEQUENCE [LARGE SCALE GENOMIC DNA]</scope>
    <source>
        <strain evidence="1 2">JCM 19513</strain>
    </source>
</reference>
<evidence type="ECO:0000313" key="1">
    <source>
        <dbReference type="EMBL" id="SEL19378.1"/>
    </source>
</evidence>
<dbReference type="Pfam" id="PF06041">
    <property type="entry name" value="DUF924"/>
    <property type="match status" value="1"/>
</dbReference>
<dbReference type="STRING" id="1429083.GCA_001885685_02991"/>
<dbReference type="SUPFAM" id="SSF48452">
    <property type="entry name" value="TPR-like"/>
    <property type="match status" value="1"/>
</dbReference>
<evidence type="ECO:0000313" key="2">
    <source>
        <dbReference type="Proteomes" id="UP000185766"/>
    </source>
</evidence>
<dbReference type="InterPro" id="IPR010323">
    <property type="entry name" value="DUF924"/>
</dbReference>
<accession>A0A1H7N8R4</accession>
<name>A0A1H7N8R4_9GAMM</name>
<dbReference type="Proteomes" id="UP000185766">
    <property type="component" value="Unassembled WGS sequence"/>
</dbReference>
<protein>
    <submittedName>
        <fullName evidence="1">Uncharacterized conserved protein, DUF924 family</fullName>
    </submittedName>
</protein>
<gene>
    <name evidence="1" type="ORF">SAMN05216214_10945</name>
</gene>
<dbReference type="AlphaFoldDB" id="A0A1H7N8R4"/>
<dbReference type="EMBL" id="FOAS01000009">
    <property type="protein sequence ID" value="SEL19378.1"/>
    <property type="molecule type" value="Genomic_DNA"/>
</dbReference>
<proteinExistence type="predicted"/>
<dbReference type="Gene3D" id="1.20.58.320">
    <property type="entry name" value="TPR-like"/>
    <property type="match status" value="1"/>
</dbReference>
<dbReference type="InterPro" id="IPR011990">
    <property type="entry name" value="TPR-like_helical_dom_sf"/>
</dbReference>